<evidence type="ECO:0000313" key="8">
    <source>
        <dbReference type="EMBL" id="KMZ67448.1"/>
    </source>
</evidence>
<evidence type="ECO:0000256" key="2">
    <source>
        <dbReference type="ARBA" id="ARBA00023015"/>
    </source>
</evidence>
<evidence type="ECO:0000256" key="6">
    <source>
        <dbReference type="SAM" id="Coils"/>
    </source>
</evidence>
<comment type="subcellular location">
    <subcellularLocation>
        <location evidence="1">Nucleus</location>
    </subcellularLocation>
</comment>
<keyword evidence="9" id="KW-1185">Reference proteome</keyword>
<evidence type="ECO:0000256" key="3">
    <source>
        <dbReference type="ARBA" id="ARBA00023125"/>
    </source>
</evidence>
<dbReference type="GO" id="GO:0003677">
    <property type="term" value="F:DNA binding"/>
    <property type="evidence" value="ECO:0007669"/>
    <property type="project" value="UniProtKB-KW"/>
</dbReference>
<keyword evidence="2" id="KW-0805">Transcription regulation</keyword>
<sequence length="846" mass="95119">MDMDFSLEPTIDFSIDELFSSPKSPIDQLHCELGSTSEDLPSQSATVHQIEMPFYPPQDPLMHPSPILSHHATQANQISFLQSSPSNISPLMEVYDSFVSARRNVNDNVRPSTINDSIHTPLNKTNFKNAENSFEIPNTCDGSITNLKKSTSNVTQDIMSRNMSDNEYDMEMDFSLEPTIDFSVDELFSSPKSLVDQLHCELGSPSENLPSQSATMHQIEMPFHPPQDPLMHPSPILSHHATQANQIPFLQSSPSNISPLMEVYVSFVSARRNVNDNVRPSTINDSIHTPLNKTNFKNAENSFEIPNTCDGSITNLKKSTSNITQDITSRNMSDNKYDKDMDFSLEPTIDFSIDELFSSSKSPVDQLHCELGSTSQDLPSQSATMHQIEMPFHPPQDPLMHPSPILSHHATQANQIPFLQSSPSNISPLMEVYVSFVSARKNVNNNVGTSTINESIRMPLNKTNFKNVENSFEIPGTSGGGITNLKKSTSNVTQDITSRNMSDNKYDKDMDFSLEPTIDFSIDELFSSSKSLVDQLYCELGSTSQDLPFQSATMHQIEMPFHPPQDPLMHPSPILSHHATLANQIPFLQPSPSNVSPLMEVYDSFVSARRNVNNNVGESTINDSIHTPLNKTNFKNVKNSFEIPDTSGGGMTNLKKSTSNIAQDIMSRLIGVGIFNNYELQTLMCEQKLAEIACIDPRRAKKILSNRKYAEKSKESKKQYLMEMEKKYQNLNLETAIRSDKLRSIKEESMKMERENESLRIQISHKNDQSKIKKDLGMKMQVDDQLEKIRRQPNISNNLDFLKLDDQQQKQILSSVISMLHSQNAKHGTQLKDENATSNDEQFPNN</sequence>
<dbReference type="InterPro" id="IPR044759">
    <property type="entry name" value="bZIP_RF2"/>
</dbReference>
<proteinExistence type="predicted"/>
<evidence type="ECO:0000256" key="7">
    <source>
        <dbReference type="SAM" id="MobiDB-lite"/>
    </source>
</evidence>
<protein>
    <recommendedName>
        <fullName evidence="10">BZIP domain-containing protein</fullName>
    </recommendedName>
</protein>
<feature type="compositionally biased region" description="Polar residues" evidence="7">
    <location>
        <begin position="836"/>
        <end position="846"/>
    </location>
</feature>
<accession>A0A0K9PEE8</accession>
<dbReference type="Proteomes" id="UP000036987">
    <property type="component" value="Unassembled WGS sequence"/>
</dbReference>
<keyword evidence="4" id="KW-0804">Transcription</keyword>
<dbReference type="GO" id="GO:0005634">
    <property type="term" value="C:nucleus"/>
    <property type="evidence" value="ECO:0000318"/>
    <property type="project" value="GO_Central"/>
</dbReference>
<evidence type="ECO:0000256" key="1">
    <source>
        <dbReference type="ARBA" id="ARBA00004123"/>
    </source>
</evidence>
<dbReference type="PANTHER" id="PTHR13690">
    <property type="entry name" value="TRANSCRIPTION FACTOR POSF21-RELATED"/>
    <property type="match status" value="1"/>
</dbReference>
<reference evidence="9" key="1">
    <citation type="journal article" date="2016" name="Nature">
        <title>The genome of the seagrass Zostera marina reveals angiosperm adaptation to the sea.</title>
        <authorList>
            <person name="Olsen J.L."/>
            <person name="Rouze P."/>
            <person name="Verhelst B."/>
            <person name="Lin Y.-C."/>
            <person name="Bayer T."/>
            <person name="Collen J."/>
            <person name="Dattolo E."/>
            <person name="De Paoli E."/>
            <person name="Dittami S."/>
            <person name="Maumus F."/>
            <person name="Michel G."/>
            <person name="Kersting A."/>
            <person name="Lauritano C."/>
            <person name="Lohaus R."/>
            <person name="Toepel M."/>
            <person name="Tonon T."/>
            <person name="Vanneste K."/>
            <person name="Amirebrahimi M."/>
            <person name="Brakel J."/>
            <person name="Bostroem C."/>
            <person name="Chovatia M."/>
            <person name="Grimwood J."/>
            <person name="Jenkins J.W."/>
            <person name="Jueterbock A."/>
            <person name="Mraz A."/>
            <person name="Stam W.T."/>
            <person name="Tice H."/>
            <person name="Bornberg-Bauer E."/>
            <person name="Green P.J."/>
            <person name="Pearson G.A."/>
            <person name="Procaccini G."/>
            <person name="Duarte C.M."/>
            <person name="Schmutz J."/>
            <person name="Reusch T.B.H."/>
            <person name="Van de Peer Y."/>
        </authorList>
    </citation>
    <scope>NUCLEOTIDE SEQUENCE [LARGE SCALE GENOMIC DNA]</scope>
    <source>
        <strain evidence="9">cv. Finnish</strain>
    </source>
</reference>
<evidence type="ECO:0000313" key="9">
    <source>
        <dbReference type="Proteomes" id="UP000036987"/>
    </source>
</evidence>
<keyword evidence="3" id="KW-0238">DNA-binding</keyword>
<dbReference type="OrthoDB" id="1161698at2759"/>
<evidence type="ECO:0000256" key="4">
    <source>
        <dbReference type="ARBA" id="ARBA00023163"/>
    </source>
</evidence>
<feature type="coiled-coil region" evidence="6">
    <location>
        <begin position="714"/>
        <end position="762"/>
    </location>
</feature>
<evidence type="ECO:0000256" key="5">
    <source>
        <dbReference type="ARBA" id="ARBA00023242"/>
    </source>
</evidence>
<dbReference type="GO" id="GO:0003700">
    <property type="term" value="F:DNA-binding transcription factor activity"/>
    <property type="evidence" value="ECO:0000318"/>
    <property type="project" value="GO_Central"/>
</dbReference>
<dbReference type="EMBL" id="LFYR01000911">
    <property type="protein sequence ID" value="KMZ67448.1"/>
    <property type="molecule type" value="Genomic_DNA"/>
</dbReference>
<keyword evidence="5" id="KW-0539">Nucleus</keyword>
<feature type="region of interest" description="Disordered" evidence="7">
    <location>
        <begin position="824"/>
        <end position="846"/>
    </location>
</feature>
<keyword evidence="6" id="KW-0175">Coiled coil</keyword>
<comment type="caution">
    <text evidence="8">The sequence shown here is derived from an EMBL/GenBank/DDBJ whole genome shotgun (WGS) entry which is preliminary data.</text>
</comment>
<organism evidence="8 9">
    <name type="scientific">Zostera marina</name>
    <name type="common">Eelgrass</name>
    <dbReference type="NCBI Taxonomy" id="29655"/>
    <lineage>
        <taxon>Eukaryota</taxon>
        <taxon>Viridiplantae</taxon>
        <taxon>Streptophyta</taxon>
        <taxon>Embryophyta</taxon>
        <taxon>Tracheophyta</taxon>
        <taxon>Spermatophyta</taxon>
        <taxon>Magnoliopsida</taxon>
        <taxon>Liliopsida</taxon>
        <taxon>Zosteraceae</taxon>
        <taxon>Zostera</taxon>
    </lineage>
</organism>
<dbReference type="CDD" id="cd14703">
    <property type="entry name" value="bZIP_plant_RF2"/>
    <property type="match status" value="1"/>
</dbReference>
<evidence type="ECO:0008006" key="10">
    <source>
        <dbReference type="Google" id="ProtNLM"/>
    </source>
</evidence>
<dbReference type="PANTHER" id="PTHR13690:SF80">
    <property type="entry name" value="BZIP TRANSCRIPTION FACTOR FAMILY PROTEIN-RELATED"/>
    <property type="match status" value="1"/>
</dbReference>
<gene>
    <name evidence="8" type="ORF">ZOSMA_268G00180</name>
</gene>
<name>A0A0K9PEE8_ZOSMR</name>
<dbReference type="AlphaFoldDB" id="A0A0K9PEE8"/>